<dbReference type="SUPFAM" id="SSF56112">
    <property type="entry name" value="Protein kinase-like (PK-like)"/>
    <property type="match status" value="1"/>
</dbReference>
<dbReference type="InterPro" id="IPR017441">
    <property type="entry name" value="Protein_kinase_ATP_BS"/>
</dbReference>
<feature type="transmembrane region" description="Helical" evidence="21">
    <location>
        <begin position="284"/>
        <end position="307"/>
    </location>
</feature>
<dbReference type="GO" id="GO:0005886">
    <property type="term" value="C:plasma membrane"/>
    <property type="evidence" value="ECO:0007669"/>
    <property type="project" value="UniProtKB-SubCell"/>
</dbReference>
<dbReference type="GO" id="GO:0030246">
    <property type="term" value="F:carbohydrate binding"/>
    <property type="evidence" value="ECO:0007669"/>
    <property type="project" value="UniProtKB-KW"/>
</dbReference>
<evidence type="ECO:0000256" key="5">
    <source>
        <dbReference type="ARBA" id="ARBA00022553"/>
    </source>
</evidence>
<evidence type="ECO:0000313" key="24">
    <source>
        <dbReference type="EMBL" id="KAK3211056.1"/>
    </source>
</evidence>
<evidence type="ECO:0000256" key="8">
    <source>
        <dbReference type="ARBA" id="ARBA00022729"/>
    </source>
</evidence>
<evidence type="ECO:0000256" key="2">
    <source>
        <dbReference type="ARBA" id="ARBA00012513"/>
    </source>
</evidence>
<keyword evidence="9" id="KW-0430">Lectin</keyword>
<keyword evidence="11" id="KW-0418">Kinase</keyword>
<dbReference type="Pfam" id="PF00954">
    <property type="entry name" value="S_locus_glycop"/>
    <property type="match status" value="1"/>
</dbReference>
<evidence type="ECO:0000256" key="21">
    <source>
        <dbReference type="SAM" id="Phobius"/>
    </source>
</evidence>
<dbReference type="InterPro" id="IPR011009">
    <property type="entry name" value="Kinase-like_dom_sf"/>
</dbReference>
<dbReference type="PANTHER" id="PTHR47974">
    <property type="entry name" value="OS07G0415500 PROTEIN"/>
    <property type="match status" value="1"/>
</dbReference>
<evidence type="ECO:0000256" key="20">
    <source>
        <dbReference type="PROSITE-ProRule" id="PRU10141"/>
    </source>
</evidence>
<keyword evidence="14 21" id="KW-0472">Membrane</keyword>
<keyword evidence="13 21" id="KW-1133">Transmembrane helix</keyword>
<dbReference type="SUPFAM" id="SSF57414">
    <property type="entry name" value="Hairpin loop containing domain-like"/>
    <property type="match status" value="1"/>
</dbReference>
<evidence type="ECO:0000256" key="18">
    <source>
        <dbReference type="ARBA" id="ARBA00047899"/>
    </source>
</evidence>
<keyword evidence="10 20" id="KW-0547">Nucleotide-binding</keyword>
<keyword evidence="6" id="KW-0808">Transferase</keyword>
<evidence type="ECO:0000313" key="25">
    <source>
        <dbReference type="Proteomes" id="UP001281410"/>
    </source>
</evidence>
<keyword evidence="12 20" id="KW-0067">ATP-binding</keyword>
<keyword evidence="4" id="KW-0723">Serine/threonine-protein kinase</keyword>
<dbReference type="InterPro" id="IPR000719">
    <property type="entry name" value="Prot_kinase_dom"/>
</dbReference>
<evidence type="ECO:0000256" key="14">
    <source>
        <dbReference type="ARBA" id="ARBA00023136"/>
    </source>
</evidence>
<dbReference type="FunFam" id="1.10.510.10:FF:000227">
    <property type="entry name" value="Serine/threonine-protein kinase"/>
    <property type="match status" value="1"/>
</dbReference>
<dbReference type="Gene3D" id="3.30.200.20">
    <property type="entry name" value="Phosphorylase Kinase, domain 1"/>
    <property type="match status" value="1"/>
</dbReference>
<evidence type="ECO:0000256" key="15">
    <source>
        <dbReference type="ARBA" id="ARBA00023157"/>
    </source>
</evidence>
<dbReference type="EC" id="2.7.11.1" evidence="2"/>
<evidence type="ECO:0000256" key="17">
    <source>
        <dbReference type="ARBA" id="ARBA00023180"/>
    </source>
</evidence>
<name>A0AAE0E4V5_9ROSI</name>
<proteinExistence type="predicted"/>
<evidence type="ECO:0000256" key="4">
    <source>
        <dbReference type="ARBA" id="ARBA00022527"/>
    </source>
</evidence>
<protein>
    <recommendedName>
        <fullName evidence="2">non-specific serine/threonine protein kinase</fullName>
        <ecNumber evidence="2">2.7.11.1</ecNumber>
    </recommendedName>
</protein>
<evidence type="ECO:0000256" key="7">
    <source>
        <dbReference type="ARBA" id="ARBA00022692"/>
    </source>
</evidence>
<comment type="subcellular location">
    <subcellularLocation>
        <location evidence="1">Cell membrane</location>
        <topology evidence="1">Single-pass type I membrane protein</topology>
    </subcellularLocation>
</comment>
<keyword evidence="15" id="KW-1015">Disulfide bond</keyword>
<dbReference type="Proteomes" id="UP001281410">
    <property type="component" value="Unassembled WGS sequence"/>
</dbReference>
<comment type="catalytic activity">
    <reaction evidence="18">
        <text>L-threonyl-[protein] + ATP = O-phospho-L-threonyl-[protein] + ADP + H(+)</text>
        <dbReference type="Rhea" id="RHEA:46608"/>
        <dbReference type="Rhea" id="RHEA-COMP:11060"/>
        <dbReference type="Rhea" id="RHEA-COMP:11605"/>
        <dbReference type="ChEBI" id="CHEBI:15378"/>
        <dbReference type="ChEBI" id="CHEBI:30013"/>
        <dbReference type="ChEBI" id="CHEBI:30616"/>
        <dbReference type="ChEBI" id="CHEBI:61977"/>
        <dbReference type="ChEBI" id="CHEBI:456216"/>
        <dbReference type="EC" id="2.7.11.1"/>
    </reaction>
</comment>
<evidence type="ECO:0000256" key="19">
    <source>
        <dbReference type="ARBA" id="ARBA00048679"/>
    </source>
</evidence>
<keyword evidence="3" id="KW-1003">Cell membrane</keyword>
<dbReference type="GO" id="GO:0048544">
    <property type="term" value="P:recognition of pollen"/>
    <property type="evidence" value="ECO:0007669"/>
    <property type="project" value="InterPro"/>
</dbReference>
<evidence type="ECO:0000259" key="22">
    <source>
        <dbReference type="PROSITE" id="PS50011"/>
    </source>
</evidence>
<organism evidence="24 25">
    <name type="scientific">Dipteronia sinensis</name>
    <dbReference type="NCBI Taxonomy" id="43782"/>
    <lineage>
        <taxon>Eukaryota</taxon>
        <taxon>Viridiplantae</taxon>
        <taxon>Streptophyta</taxon>
        <taxon>Embryophyta</taxon>
        <taxon>Tracheophyta</taxon>
        <taxon>Spermatophyta</taxon>
        <taxon>Magnoliopsida</taxon>
        <taxon>eudicotyledons</taxon>
        <taxon>Gunneridae</taxon>
        <taxon>Pentapetalae</taxon>
        <taxon>rosids</taxon>
        <taxon>malvids</taxon>
        <taxon>Sapindales</taxon>
        <taxon>Sapindaceae</taxon>
        <taxon>Hippocastanoideae</taxon>
        <taxon>Acereae</taxon>
        <taxon>Dipteronia</taxon>
    </lineage>
</organism>
<dbReference type="InterPro" id="IPR003609">
    <property type="entry name" value="Pan_app"/>
</dbReference>
<sequence>MKIGFNKRTKVNRRLISWKNKEDPSPGLFSLELDTSGSNQYLMLWNRSERYWSSGEWNGETFKFTPNLTYLQNTYAFNVSFVSNENESYFMYSVINPNFIAGLIMGSSGQIKQMYGLKASKTWFQFWLTPRQACEVYANCGAFSICSEQTQPLCACLAGFKPNSEQDWNLQDYSGGCVRKTQLQCVNNSLTNGKSDPFSAIANMLLPNPQSVPVRSIKECEKTCLNDCSCTAYAYEKDECSIWVGNLLNLQKLANGDPNGKTVYIKLADSEFSSANDNINKGTVSGGVVGSVVASLVILSFMMFVYLRKRKRTIKAEEGHLVAFAYKDLQNATKNFSENVGKGGFGSVFKGVLPNSRFIAVKKLESLSQGEKEFRTEVRTIGNIQHVNLVQLHGFCTQGNRKLLVYEYMPNGSLNSHLFHEKESKILDWETRYKIALGTARGLAYLHEKCRDCIIHCDIKPDNILLDAEFCPKVADFGLAKLHGREFSRVLTTIRGTRGYLAPEWLSGNAITTKADVYSYGMMLFEFVSGRRNSEQIKDGIVEYFPTWVASIISNEGGDVLSLLDSKLEGNADAEEVRRICKVACWCIQDDETHRPSMGQVVRILEGVLDLTLPPIPTSLQGQLADHSITISLARSPLFILHIDFLFGSWIGYSMSPPPFATYYLSGPCPIRFTGLIPELMHSTTELYGTY</sequence>
<dbReference type="Pfam" id="PF08276">
    <property type="entry name" value="PAN_2"/>
    <property type="match status" value="1"/>
</dbReference>
<evidence type="ECO:0000256" key="12">
    <source>
        <dbReference type="ARBA" id="ARBA00022840"/>
    </source>
</evidence>
<evidence type="ECO:0000256" key="1">
    <source>
        <dbReference type="ARBA" id="ARBA00004251"/>
    </source>
</evidence>
<accession>A0AAE0E4V5</accession>
<dbReference type="PROSITE" id="PS00108">
    <property type="entry name" value="PROTEIN_KINASE_ST"/>
    <property type="match status" value="1"/>
</dbReference>
<keyword evidence="25" id="KW-1185">Reference proteome</keyword>
<keyword evidence="7 21" id="KW-0812">Transmembrane</keyword>
<reference evidence="24" key="1">
    <citation type="journal article" date="2023" name="Plant J.">
        <title>Genome sequences and population genomics provide insights into the demographic history, inbreeding, and mutation load of two 'living fossil' tree species of Dipteronia.</title>
        <authorList>
            <person name="Feng Y."/>
            <person name="Comes H.P."/>
            <person name="Chen J."/>
            <person name="Zhu S."/>
            <person name="Lu R."/>
            <person name="Zhang X."/>
            <person name="Li P."/>
            <person name="Qiu J."/>
            <person name="Olsen K.M."/>
            <person name="Qiu Y."/>
        </authorList>
    </citation>
    <scope>NUCLEOTIDE SEQUENCE</scope>
    <source>
        <strain evidence="24">NBL</strain>
    </source>
</reference>
<dbReference type="FunFam" id="3.30.200.20:FF:000370">
    <property type="entry name" value="Receptor-like protein kinase 4"/>
    <property type="match status" value="1"/>
</dbReference>
<keyword evidence="17" id="KW-0325">Glycoprotein</keyword>
<dbReference type="AlphaFoldDB" id="A0AAE0E4V5"/>
<evidence type="ECO:0000256" key="11">
    <source>
        <dbReference type="ARBA" id="ARBA00022777"/>
    </source>
</evidence>
<dbReference type="Pfam" id="PF00069">
    <property type="entry name" value="Pkinase"/>
    <property type="match status" value="1"/>
</dbReference>
<dbReference type="InterPro" id="IPR000858">
    <property type="entry name" value="S_locus_glycoprot_dom"/>
</dbReference>
<keyword evidence="16" id="KW-0675">Receptor</keyword>
<dbReference type="EMBL" id="JANJYJ010000005">
    <property type="protein sequence ID" value="KAK3211056.1"/>
    <property type="molecule type" value="Genomic_DNA"/>
</dbReference>
<dbReference type="GO" id="GO:0004674">
    <property type="term" value="F:protein serine/threonine kinase activity"/>
    <property type="evidence" value="ECO:0007669"/>
    <property type="project" value="UniProtKB-KW"/>
</dbReference>
<comment type="caution">
    <text evidence="24">The sequence shown here is derived from an EMBL/GenBank/DDBJ whole genome shotgun (WGS) entry which is preliminary data.</text>
</comment>
<dbReference type="GO" id="GO:0005524">
    <property type="term" value="F:ATP binding"/>
    <property type="evidence" value="ECO:0007669"/>
    <property type="project" value="UniProtKB-UniRule"/>
</dbReference>
<keyword evidence="8" id="KW-0732">Signal</keyword>
<dbReference type="SMART" id="SM00220">
    <property type="entry name" value="S_TKc"/>
    <property type="match status" value="1"/>
</dbReference>
<evidence type="ECO:0000259" key="23">
    <source>
        <dbReference type="PROSITE" id="PS50948"/>
    </source>
</evidence>
<evidence type="ECO:0000256" key="9">
    <source>
        <dbReference type="ARBA" id="ARBA00022734"/>
    </source>
</evidence>
<comment type="catalytic activity">
    <reaction evidence="19">
        <text>L-seryl-[protein] + ATP = O-phospho-L-seryl-[protein] + ADP + H(+)</text>
        <dbReference type="Rhea" id="RHEA:17989"/>
        <dbReference type="Rhea" id="RHEA-COMP:9863"/>
        <dbReference type="Rhea" id="RHEA-COMP:11604"/>
        <dbReference type="ChEBI" id="CHEBI:15378"/>
        <dbReference type="ChEBI" id="CHEBI:29999"/>
        <dbReference type="ChEBI" id="CHEBI:30616"/>
        <dbReference type="ChEBI" id="CHEBI:83421"/>
        <dbReference type="ChEBI" id="CHEBI:456216"/>
        <dbReference type="EC" id="2.7.11.1"/>
    </reaction>
</comment>
<evidence type="ECO:0000256" key="10">
    <source>
        <dbReference type="ARBA" id="ARBA00022741"/>
    </source>
</evidence>
<dbReference type="CDD" id="cd01098">
    <property type="entry name" value="PAN_AP_plant"/>
    <property type="match status" value="1"/>
</dbReference>
<evidence type="ECO:0000256" key="6">
    <source>
        <dbReference type="ARBA" id="ARBA00022679"/>
    </source>
</evidence>
<evidence type="ECO:0000256" key="3">
    <source>
        <dbReference type="ARBA" id="ARBA00022475"/>
    </source>
</evidence>
<dbReference type="InterPro" id="IPR008271">
    <property type="entry name" value="Ser/Thr_kinase_AS"/>
</dbReference>
<dbReference type="PANTHER" id="PTHR47974:SF19">
    <property type="entry name" value="RECEPTOR-LIKE SERINE_THREONINE-PROTEIN KINASE"/>
    <property type="match status" value="1"/>
</dbReference>
<dbReference type="PROSITE" id="PS00107">
    <property type="entry name" value="PROTEIN_KINASE_ATP"/>
    <property type="match status" value="1"/>
</dbReference>
<feature type="binding site" evidence="20">
    <location>
        <position position="363"/>
    </location>
    <ligand>
        <name>ATP</name>
        <dbReference type="ChEBI" id="CHEBI:30616"/>
    </ligand>
</feature>
<evidence type="ECO:0000256" key="16">
    <source>
        <dbReference type="ARBA" id="ARBA00023170"/>
    </source>
</evidence>
<evidence type="ECO:0000256" key="13">
    <source>
        <dbReference type="ARBA" id="ARBA00022989"/>
    </source>
</evidence>
<keyword evidence="5" id="KW-0597">Phosphoprotein</keyword>
<feature type="domain" description="Apple" evidence="23">
    <location>
        <begin position="185"/>
        <end position="268"/>
    </location>
</feature>
<dbReference type="CDD" id="cd14066">
    <property type="entry name" value="STKc_IRAK"/>
    <property type="match status" value="1"/>
</dbReference>
<feature type="domain" description="Protein kinase" evidence="22">
    <location>
        <begin position="334"/>
        <end position="609"/>
    </location>
</feature>
<gene>
    <name evidence="24" type="ORF">Dsin_015762</name>
</gene>
<dbReference type="Gene3D" id="1.10.510.10">
    <property type="entry name" value="Transferase(Phosphotransferase) domain 1"/>
    <property type="match status" value="1"/>
</dbReference>
<dbReference type="SMART" id="SM00473">
    <property type="entry name" value="PAN_AP"/>
    <property type="match status" value="1"/>
</dbReference>
<dbReference type="PROSITE" id="PS50011">
    <property type="entry name" value="PROTEIN_KINASE_DOM"/>
    <property type="match status" value="1"/>
</dbReference>
<dbReference type="PROSITE" id="PS50948">
    <property type="entry name" value="PAN"/>
    <property type="match status" value="1"/>
</dbReference>